<dbReference type="KEGG" id="cbab:SMCB_2324"/>
<accession>A0A060NS00</accession>
<organism evidence="2 3">
    <name type="scientific">Serpentinimonas maccroryi</name>
    <dbReference type="NCBI Taxonomy" id="1458426"/>
    <lineage>
        <taxon>Bacteria</taxon>
        <taxon>Pseudomonadati</taxon>
        <taxon>Pseudomonadota</taxon>
        <taxon>Betaproteobacteria</taxon>
        <taxon>Burkholderiales</taxon>
        <taxon>Comamonadaceae</taxon>
        <taxon>Serpentinimonas</taxon>
    </lineage>
</organism>
<sequence length="213" mass="22796">MSRRAAPFQLALINHKGGTGKTTLAVNLAAALARRGPTVLVDLDPQGSALQWAAQSGAAGLPMAVYGAEAAQMLADESQPSPHYVVWDCPPALQQDGLQALLGRVDRVLVPVLPSALDLWASWHLVRLLEQAGAGRSAWRAAFVLNQAEPDRAWSQAMNEAVAEFGLELLQSVVRRRAIYRSAALQGQTVHTLGRQAAAARAEIEAVLEEILK</sequence>
<name>A0A060NS00_9BURK</name>
<keyword evidence="3" id="KW-1185">Reference proteome</keyword>
<dbReference type="OrthoDB" id="69313at2"/>
<dbReference type="Proteomes" id="UP000066014">
    <property type="component" value="Chromosome"/>
</dbReference>
<feature type="domain" description="CobQ/CobB/MinD/ParA nucleotide binding" evidence="1">
    <location>
        <begin position="11"/>
        <end position="189"/>
    </location>
</feature>
<dbReference type="SUPFAM" id="SSF52540">
    <property type="entry name" value="P-loop containing nucleoside triphosphate hydrolases"/>
    <property type="match status" value="1"/>
</dbReference>
<dbReference type="PIRSF" id="PIRSF009320">
    <property type="entry name" value="Nuc_binding_HP_1000"/>
    <property type="match status" value="1"/>
</dbReference>
<dbReference type="InterPro" id="IPR002586">
    <property type="entry name" value="CobQ/CobB/MinD/ParA_Nub-bd_dom"/>
</dbReference>
<dbReference type="InterPro" id="IPR027417">
    <property type="entry name" value="P-loop_NTPase"/>
</dbReference>
<dbReference type="STRING" id="1458426.SMCB_2324"/>
<dbReference type="Gene3D" id="3.40.50.300">
    <property type="entry name" value="P-loop containing nucleotide triphosphate hydrolases"/>
    <property type="match status" value="1"/>
</dbReference>
<dbReference type="InterPro" id="IPR050678">
    <property type="entry name" value="DNA_Partitioning_ATPase"/>
</dbReference>
<dbReference type="CDD" id="cd02042">
    <property type="entry name" value="ParAB_family"/>
    <property type="match status" value="1"/>
</dbReference>
<protein>
    <submittedName>
        <fullName evidence="2">ATPase involved in chromosome partitioning</fullName>
    </submittedName>
</protein>
<dbReference type="HOGENOM" id="CLU_037612_5_3_4"/>
<dbReference type="AlphaFoldDB" id="A0A060NS00"/>
<gene>
    <name evidence="2" type="ORF">SMCB_2324</name>
</gene>
<evidence type="ECO:0000259" key="1">
    <source>
        <dbReference type="Pfam" id="PF01656"/>
    </source>
</evidence>
<dbReference type="PANTHER" id="PTHR13696">
    <property type="entry name" value="P-LOOP CONTAINING NUCLEOSIDE TRIPHOSPHATE HYDROLASE"/>
    <property type="match status" value="1"/>
</dbReference>
<dbReference type="PANTHER" id="PTHR13696:SF96">
    <property type="entry name" value="COBQ_COBB_MIND_PARA NUCLEOTIDE BINDING DOMAIN-CONTAINING PROTEIN"/>
    <property type="match status" value="1"/>
</dbReference>
<evidence type="ECO:0000313" key="3">
    <source>
        <dbReference type="Proteomes" id="UP000066014"/>
    </source>
</evidence>
<dbReference type="EMBL" id="AP014569">
    <property type="protein sequence ID" value="BAO84552.1"/>
    <property type="molecule type" value="Genomic_DNA"/>
</dbReference>
<dbReference type="RefSeq" id="WP_045537161.1">
    <property type="nucleotide sequence ID" value="NZ_AP014569.1"/>
</dbReference>
<dbReference type="Pfam" id="PF01656">
    <property type="entry name" value="CbiA"/>
    <property type="match status" value="1"/>
</dbReference>
<reference evidence="2 3" key="1">
    <citation type="journal article" date="2014" name="Nat. Commun.">
        <title>Physiological and genomic features of highly alkaliphilic hydrogen-utilizing Betaproteobacteria from a continental serpentinizing site.</title>
        <authorList>
            <person name="Suzuki S."/>
            <person name="Kuenen J.G."/>
            <person name="Schipper K."/>
            <person name="van der Velde S."/>
            <person name="Ishii S."/>
            <person name="Wu A."/>
            <person name="Sorokin D.Y."/>
            <person name="Tenney A."/>
            <person name="Meng X.Y."/>
            <person name="Morrill P.L."/>
            <person name="Kamagata Y."/>
            <person name="Muyzer G."/>
            <person name="Nealson K.H."/>
        </authorList>
    </citation>
    <scope>NUCLEOTIDE SEQUENCE [LARGE SCALE GENOMIC DNA]</scope>
    <source>
        <strain evidence="2 3">B1</strain>
    </source>
</reference>
<proteinExistence type="predicted"/>
<evidence type="ECO:0000313" key="2">
    <source>
        <dbReference type="EMBL" id="BAO84552.1"/>
    </source>
</evidence>